<keyword evidence="2" id="KW-1185">Reference proteome</keyword>
<proteinExistence type="predicted"/>
<dbReference type="HOGENOM" id="CLU_392823_0_0_1"/>
<dbReference type="OrthoDB" id="4960869at2759"/>
<name>E9EF20_METAQ</name>
<dbReference type="AlphaFoldDB" id="E9EF20"/>
<keyword evidence="1" id="KW-0418">Kinase</keyword>
<reference evidence="1 2" key="1">
    <citation type="journal article" date="2011" name="PLoS Genet.">
        <title>Genome sequencing and comparative transcriptomics of the model entomopathogenic fungi Metarhizium anisopliae and M. acridum.</title>
        <authorList>
            <person name="Gao Q."/>
            <person name="Jin K."/>
            <person name="Ying S.H."/>
            <person name="Zhang Y."/>
            <person name="Xiao G."/>
            <person name="Shang Y."/>
            <person name="Duan Z."/>
            <person name="Hu X."/>
            <person name="Xie X.Q."/>
            <person name="Zhou G."/>
            <person name="Peng G."/>
            <person name="Luo Z."/>
            <person name="Huang W."/>
            <person name="Wang B."/>
            <person name="Fang W."/>
            <person name="Wang S."/>
            <person name="Zhong Y."/>
            <person name="Ma L.J."/>
            <person name="St Leger R.J."/>
            <person name="Zhao G.P."/>
            <person name="Pei Y."/>
            <person name="Feng M.G."/>
            <person name="Xia Y."/>
            <person name="Wang C."/>
        </authorList>
    </citation>
    <scope>NUCLEOTIDE SEQUENCE [LARGE SCALE GENOMIC DNA]</scope>
    <source>
        <strain evidence="1 2">CQMa 102</strain>
    </source>
</reference>
<gene>
    <name evidence="1" type="ORF">MAC_08468</name>
</gene>
<evidence type="ECO:0000313" key="1">
    <source>
        <dbReference type="EMBL" id="EFY85465.1"/>
    </source>
</evidence>
<dbReference type="Gene3D" id="1.10.510.10">
    <property type="entry name" value="Transferase(Phosphotransferase) domain 1"/>
    <property type="match status" value="1"/>
</dbReference>
<dbReference type="GeneID" id="19252779"/>
<keyword evidence="1" id="KW-0808">Transferase</keyword>
<dbReference type="InterPro" id="IPR011009">
    <property type="entry name" value="Kinase-like_dom_sf"/>
</dbReference>
<dbReference type="EMBL" id="GL698576">
    <property type="protein sequence ID" value="EFY85465.1"/>
    <property type="molecule type" value="Genomic_DNA"/>
</dbReference>
<dbReference type="SUPFAM" id="SSF56112">
    <property type="entry name" value="Protein kinase-like (PK-like)"/>
    <property type="match status" value="1"/>
</dbReference>
<accession>E9EF20</accession>
<dbReference type="Proteomes" id="UP000002499">
    <property type="component" value="Unassembled WGS sequence"/>
</dbReference>
<dbReference type="GO" id="GO:0016301">
    <property type="term" value="F:kinase activity"/>
    <property type="evidence" value="ECO:0007669"/>
    <property type="project" value="UniProtKB-KW"/>
</dbReference>
<organism evidence="2">
    <name type="scientific">Metarhizium acridum (strain CQMa 102)</name>
    <dbReference type="NCBI Taxonomy" id="655827"/>
    <lineage>
        <taxon>Eukaryota</taxon>
        <taxon>Fungi</taxon>
        <taxon>Dikarya</taxon>
        <taxon>Ascomycota</taxon>
        <taxon>Pezizomycotina</taxon>
        <taxon>Sordariomycetes</taxon>
        <taxon>Hypocreomycetidae</taxon>
        <taxon>Hypocreales</taxon>
        <taxon>Clavicipitaceae</taxon>
        <taxon>Metarhizium</taxon>
    </lineage>
</organism>
<dbReference type="OMA" id="NPHVAVK"/>
<protein>
    <submittedName>
        <fullName evidence="1">Protein kinase domain-containing protein</fullName>
    </submittedName>
</protein>
<dbReference type="InParanoid" id="E9EF20"/>
<sequence>MLEEFVLPEVLEQQAEVSYLASNHADSCFPRLASLLKSEGRFDANKKQIPWADKIQIPIDMEKLSRCIQVVAAFNRTVETSYRTSAYGIIKDLIMATVDVLNDRERQEPRWLTPAHAKRLLEHQNIENVLEDIGYPLAHNSLNSRLANFVRQDATRLFLMLIYVDKLAMLEEFYDQGIGDSIFPLKVKLCRTHAIIEGRKPAKLEFATQMKFEEADILFNYQQWIFFVPKLTWATSDDALLHPRCRLPFLGHAKIVGHTNLSTIFSTIIHRDYVTIDVDGIETQTDSEGNPFVTVHELLPSALKMDEVYDSFVKSQYLAFDMLRGFETRHLLKAAAFYRKDKNAYFIFPSPQYGSLRGLWSRGLPQIYHQGYMNWVFDQLLGLAGTIEVLHHASNSRMYYHSDLHPRNIFCFRSKTSPEAVKDHTSCILVTSAASISRLTGGWDLLHFEKTRPLTKALSYAPPETEFFPGMEPPHCYDIWPLGCLYLEFVIWLLHGHQGLVLFVREVNGRFYTTQHPYGLSPSSSTAILNPGVNNWIENIIKKDPRCTPIGTKETAMFRLINLIKERLLVTAIEPNPRDPISMNRYASGFADAERCERAFAPEVRHTLAGIIQDVKNGTIDWINFDQTAANSAPCLEVEPVTGRTTLSVKRTHGAE</sequence>
<dbReference type="KEGG" id="maw:19252779"/>
<dbReference type="eggNOG" id="KOG1187">
    <property type="taxonomic scope" value="Eukaryota"/>
</dbReference>
<evidence type="ECO:0000313" key="2">
    <source>
        <dbReference type="Proteomes" id="UP000002499"/>
    </source>
</evidence>